<gene>
    <name evidence="1" type="ORF">LCGC14_2512460</name>
</gene>
<accession>A0A0F9BLN9</accession>
<dbReference type="AlphaFoldDB" id="A0A0F9BLN9"/>
<dbReference type="EMBL" id="LAZR01040329">
    <property type="protein sequence ID" value="KKL14757.1"/>
    <property type="molecule type" value="Genomic_DNA"/>
</dbReference>
<comment type="caution">
    <text evidence="1">The sequence shown here is derived from an EMBL/GenBank/DDBJ whole genome shotgun (WGS) entry which is preliminary data.</text>
</comment>
<reference evidence="1" key="1">
    <citation type="journal article" date="2015" name="Nature">
        <title>Complex archaea that bridge the gap between prokaryotes and eukaryotes.</title>
        <authorList>
            <person name="Spang A."/>
            <person name="Saw J.H."/>
            <person name="Jorgensen S.L."/>
            <person name="Zaremba-Niedzwiedzka K."/>
            <person name="Martijn J."/>
            <person name="Lind A.E."/>
            <person name="van Eijk R."/>
            <person name="Schleper C."/>
            <person name="Guy L."/>
            <person name="Ettema T.J."/>
        </authorList>
    </citation>
    <scope>NUCLEOTIDE SEQUENCE</scope>
</reference>
<protein>
    <submittedName>
        <fullName evidence="1">Uncharacterized protein</fullName>
    </submittedName>
</protein>
<feature type="non-terminal residue" evidence="1">
    <location>
        <position position="494"/>
    </location>
</feature>
<name>A0A0F9BLN9_9ZZZZ</name>
<sequence length="494" mass="57095">VGDKRAKPVIVINLNLERSHDWRFHFYSADLGDDGEINVRLDSETPIMDPIVHTEAGVSTLEAMRYLKAGEHTVNIARKGNAELKHLVVRAIPELQFAFFGTGTNISHFGPYDWDFLKKDVIPNTNVMVAGLEHYSKRGNARLEQWKKMGRKWISIKDVPRNLLSKKDAVEQFYQYWANTAGMKNPLADGIIVDEFYRGDSTYHDIYRQAVEKLYANPKFKGKGFYPYCDKFYSYKRSVRFIQTCIKGGGYPTLMMYFAERPTEEEHRLIMHRIMTKKMPRWEKAIPGVTRRMVMALALYTLPTYNTNHYPSVDFKVHMQTQMDLLSNHPAFFGLGGIQWYHSGYADEDTVRWAGRLHRYYAIEGNTDPPNKDPYILPHIQNPGFIRKTEGWNIQPAETGSIQAKKFKQYGRLKSMSADNIDDDFLWMKRSAAGPNEFSQEIRNLTPGRVYSMKMITSDYQDLVRGKSDKKQNAVSIRLDNVEIIPGAKNSFQH</sequence>
<feature type="non-terminal residue" evidence="1">
    <location>
        <position position="1"/>
    </location>
</feature>
<evidence type="ECO:0000313" key="1">
    <source>
        <dbReference type="EMBL" id="KKL14757.1"/>
    </source>
</evidence>
<proteinExistence type="predicted"/>
<organism evidence="1">
    <name type="scientific">marine sediment metagenome</name>
    <dbReference type="NCBI Taxonomy" id="412755"/>
    <lineage>
        <taxon>unclassified sequences</taxon>
        <taxon>metagenomes</taxon>
        <taxon>ecological metagenomes</taxon>
    </lineage>
</organism>